<keyword evidence="3" id="KW-1185">Reference proteome</keyword>
<feature type="signal peptide" evidence="1">
    <location>
        <begin position="1"/>
        <end position="25"/>
    </location>
</feature>
<feature type="chain" id="PRO_5045405999" evidence="1">
    <location>
        <begin position="26"/>
        <end position="166"/>
    </location>
</feature>
<sequence length="166" mass="17820">MSVSRRLFLAALGVAGVAGGSLARAGDLPQPLVAFDDELKNGFQNWSWAKVQLSVPAGSGKAIRVEGDPWSALVLHHDAFSTEGYTKLTFLINGGKDGNQPLMIKATADGKMIDASYVIQPKAKTWAVVEVPLKDINAVGKTIDGITWQAQGDPYSAYFIARIQFE</sequence>
<comment type="caution">
    <text evidence="2">The sequence shown here is derived from an EMBL/GenBank/DDBJ whole genome shotgun (WGS) entry which is preliminary data.</text>
</comment>
<organism evidence="2 3">
    <name type="scientific">Massilia pinisoli</name>
    <dbReference type="NCBI Taxonomy" id="1772194"/>
    <lineage>
        <taxon>Bacteria</taxon>
        <taxon>Pseudomonadati</taxon>
        <taxon>Pseudomonadota</taxon>
        <taxon>Betaproteobacteria</taxon>
        <taxon>Burkholderiales</taxon>
        <taxon>Oxalobacteraceae</taxon>
        <taxon>Telluria group</taxon>
        <taxon>Massilia</taxon>
    </lineage>
</organism>
<reference evidence="2 3" key="1">
    <citation type="submission" date="2022-08" db="EMBL/GenBank/DDBJ databases">
        <title>Reclassification of Massilia species as members of the genera Telluria, Duganella, Pseudoduganella, Mokoshia gen. nov. and Zemynaea gen. nov. using orthogonal and non-orthogonal genome-based approaches.</title>
        <authorList>
            <person name="Bowman J.P."/>
        </authorList>
    </citation>
    <scope>NUCLEOTIDE SEQUENCE [LARGE SCALE GENOMIC DNA]</scope>
    <source>
        <strain evidence="2 3">JCM 31316</strain>
    </source>
</reference>
<evidence type="ECO:0000313" key="3">
    <source>
        <dbReference type="Proteomes" id="UP001204151"/>
    </source>
</evidence>
<accession>A0ABT1ZU21</accession>
<dbReference type="EMBL" id="JANUGW010000013">
    <property type="protein sequence ID" value="MCS0583412.1"/>
    <property type="molecule type" value="Genomic_DNA"/>
</dbReference>
<protein>
    <submittedName>
        <fullName evidence="2">Uncharacterized protein</fullName>
    </submittedName>
</protein>
<dbReference type="Proteomes" id="UP001204151">
    <property type="component" value="Unassembled WGS sequence"/>
</dbReference>
<dbReference type="Gene3D" id="2.60.120.430">
    <property type="entry name" value="Galactose-binding lectin"/>
    <property type="match status" value="1"/>
</dbReference>
<dbReference type="InterPro" id="IPR006311">
    <property type="entry name" value="TAT_signal"/>
</dbReference>
<name>A0ABT1ZU21_9BURK</name>
<gene>
    <name evidence="2" type="ORF">NX784_17620</name>
</gene>
<evidence type="ECO:0000256" key="1">
    <source>
        <dbReference type="SAM" id="SignalP"/>
    </source>
</evidence>
<keyword evidence="1" id="KW-0732">Signal</keyword>
<dbReference type="PROSITE" id="PS51318">
    <property type="entry name" value="TAT"/>
    <property type="match status" value="1"/>
</dbReference>
<dbReference type="RefSeq" id="WP_258817996.1">
    <property type="nucleotide sequence ID" value="NZ_JANUGW010000013.1"/>
</dbReference>
<proteinExistence type="predicted"/>
<evidence type="ECO:0000313" key="2">
    <source>
        <dbReference type="EMBL" id="MCS0583412.1"/>
    </source>
</evidence>